<dbReference type="EMBL" id="SORX01000001">
    <property type="protein sequence ID" value="TFE04028.1"/>
    <property type="molecule type" value="Genomic_DNA"/>
</dbReference>
<gene>
    <name evidence="2" type="ORF">E2626_01485</name>
</gene>
<organism evidence="2 3">
    <name type="scientific">Jeotgalibacillus salarius</name>
    <dbReference type="NCBI Taxonomy" id="546023"/>
    <lineage>
        <taxon>Bacteria</taxon>
        <taxon>Bacillati</taxon>
        <taxon>Bacillota</taxon>
        <taxon>Bacilli</taxon>
        <taxon>Bacillales</taxon>
        <taxon>Caryophanaceae</taxon>
        <taxon>Jeotgalibacillus</taxon>
    </lineage>
</organism>
<comment type="caution">
    <text evidence="2">The sequence shown here is derived from an EMBL/GenBank/DDBJ whole genome shotgun (WGS) entry which is preliminary data.</text>
</comment>
<keyword evidence="3" id="KW-1185">Reference proteome</keyword>
<evidence type="ECO:0000313" key="2">
    <source>
        <dbReference type="EMBL" id="TFE04028.1"/>
    </source>
</evidence>
<name>A0A4Y8LLW1_9BACL</name>
<dbReference type="AlphaFoldDB" id="A0A4Y8LLW1"/>
<accession>A0A4Y8LLW1</accession>
<sequence>MNLKSLLALLFISVLLVGCSSEGSDKASSVDDDSLNIKELVNDFSTREVGAEQASITGETLTITEDDGNEKTHDVTSEDFFVSIAPYVEQTHQCTFHSLTGCQGEMAEETFDVYIEDSEGKVIIDERMTTFENGFIDLWLPRDKTYQVKIDHNGMSTETEISTFEGDPTCITTMQLS</sequence>
<dbReference type="Gene3D" id="2.60.40.3700">
    <property type="match status" value="1"/>
</dbReference>
<dbReference type="OrthoDB" id="73040at2"/>
<evidence type="ECO:0000313" key="3">
    <source>
        <dbReference type="Proteomes" id="UP000297776"/>
    </source>
</evidence>
<dbReference type="RefSeq" id="WP_134378909.1">
    <property type="nucleotide sequence ID" value="NZ_SORX01000001.1"/>
</dbReference>
<dbReference type="Pfam" id="PF21172">
    <property type="entry name" value="CueP"/>
    <property type="match status" value="1"/>
</dbReference>
<dbReference type="PROSITE" id="PS51257">
    <property type="entry name" value="PROKAR_LIPOPROTEIN"/>
    <property type="match status" value="1"/>
</dbReference>
<feature type="chain" id="PRO_5038504003" evidence="1">
    <location>
        <begin position="24"/>
        <end position="177"/>
    </location>
</feature>
<dbReference type="NCBIfam" id="NF038094">
    <property type="entry name" value="CueP_fam"/>
    <property type="match status" value="1"/>
</dbReference>
<evidence type="ECO:0000256" key="1">
    <source>
        <dbReference type="SAM" id="SignalP"/>
    </source>
</evidence>
<keyword evidence="1" id="KW-0732">Signal</keyword>
<proteinExistence type="predicted"/>
<dbReference type="InterPro" id="IPR047808">
    <property type="entry name" value="CueP-like"/>
</dbReference>
<feature type="signal peptide" evidence="1">
    <location>
        <begin position="1"/>
        <end position="23"/>
    </location>
</feature>
<reference evidence="2 3" key="1">
    <citation type="submission" date="2019-03" db="EMBL/GenBank/DDBJ databases">
        <authorList>
            <person name="Yang Y."/>
        </authorList>
    </citation>
    <scope>NUCLEOTIDE SEQUENCE [LARGE SCALE GENOMIC DNA]</scope>
    <source>
        <strain evidence="2 3">ASL-1</strain>
    </source>
</reference>
<protein>
    <submittedName>
        <fullName evidence="2">Uncharacterized protein</fullName>
    </submittedName>
</protein>
<dbReference type="Proteomes" id="UP000297776">
    <property type="component" value="Unassembled WGS sequence"/>
</dbReference>